<dbReference type="EMBL" id="CM042889">
    <property type="protein sequence ID" value="KAI4320707.1"/>
    <property type="molecule type" value="Genomic_DNA"/>
</dbReference>
<comment type="caution">
    <text evidence="1">The sequence shown here is derived from an EMBL/GenBank/DDBJ whole genome shotgun (WGS) entry which is preliminary data.</text>
</comment>
<organism evidence="1 2">
    <name type="scientific">Melastoma candidum</name>
    <dbReference type="NCBI Taxonomy" id="119954"/>
    <lineage>
        <taxon>Eukaryota</taxon>
        <taxon>Viridiplantae</taxon>
        <taxon>Streptophyta</taxon>
        <taxon>Embryophyta</taxon>
        <taxon>Tracheophyta</taxon>
        <taxon>Spermatophyta</taxon>
        <taxon>Magnoliopsida</taxon>
        <taxon>eudicotyledons</taxon>
        <taxon>Gunneridae</taxon>
        <taxon>Pentapetalae</taxon>
        <taxon>rosids</taxon>
        <taxon>malvids</taxon>
        <taxon>Myrtales</taxon>
        <taxon>Melastomataceae</taxon>
        <taxon>Melastomatoideae</taxon>
        <taxon>Melastomateae</taxon>
        <taxon>Melastoma</taxon>
    </lineage>
</organism>
<proteinExistence type="predicted"/>
<protein>
    <submittedName>
        <fullName evidence="1">Uncharacterized protein</fullName>
    </submittedName>
</protein>
<name>A0ACB9M918_9MYRT</name>
<sequence length="446" mass="49672">MPPSLGFLALPLLSLCTSSFLSYSAVAQVPPSHQFKEVNDGELGFYIAEYGADWRPLSIGQSPFQLFFYNTTPDAFTLAIRMGTRRSTSSRRFVWEANRGNPVGNNATLTFGEDGNLVLADYDGHIAWQTGTANKGVVGLEMLPNGNMVLYNSKGRYLWQSFDHPTDTLLVGQSLRAGGVNRLVSRASAMENVNGPYSLVMEPRGLSFYYTGKNAPKPIIYYTFPRSYFSNLKANVNQMTFEAMSNGDNHTYDLTFRYQAGKGALAVRGGTLLARTLYNSTLSYMRLGIDGNLRFITFDNIVDYRAWDTTFTFFTKDEFPDWESECQLPGKCGRFGLCENSQCVACPLATGLAGWTKDCAPPKLTSCNPLYFGYYKLVGVDHFSSKYTEGIPAKEGECEARCTKECKCTGYFYNEASSRCWIAYDLMTLTKVGNSSHVAYIKTPKK</sequence>
<evidence type="ECO:0000313" key="2">
    <source>
        <dbReference type="Proteomes" id="UP001057402"/>
    </source>
</evidence>
<dbReference type="Proteomes" id="UP001057402">
    <property type="component" value="Chromosome 10"/>
</dbReference>
<reference evidence="2" key="1">
    <citation type="journal article" date="2023" name="Front. Plant Sci.">
        <title>Chromosomal-level genome assembly of Melastoma candidum provides insights into trichome evolution.</title>
        <authorList>
            <person name="Zhong Y."/>
            <person name="Wu W."/>
            <person name="Sun C."/>
            <person name="Zou P."/>
            <person name="Liu Y."/>
            <person name="Dai S."/>
            <person name="Zhou R."/>
        </authorList>
    </citation>
    <scope>NUCLEOTIDE SEQUENCE [LARGE SCALE GENOMIC DNA]</scope>
</reference>
<accession>A0ACB9M918</accession>
<gene>
    <name evidence="1" type="ORF">MLD38_034160</name>
</gene>
<keyword evidence="2" id="KW-1185">Reference proteome</keyword>
<evidence type="ECO:0000313" key="1">
    <source>
        <dbReference type="EMBL" id="KAI4320707.1"/>
    </source>
</evidence>